<gene>
    <name evidence="2" type="ORF">DHW61_17890</name>
</gene>
<comment type="caution">
    <text evidence="2">The sequence shown here is derived from an EMBL/GenBank/DDBJ whole genome shotgun (WGS) entry which is preliminary data.</text>
</comment>
<dbReference type="PANTHER" id="PTHR42663:SF6">
    <property type="entry name" value="HYDROLASE C777.06C-RELATED"/>
    <property type="match status" value="1"/>
</dbReference>
<protein>
    <recommendedName>
        <fullName evidence="1">Metallo-beta-lactamase domain-containing protein</fullName>
    </recommendedName>
</protein>
<organism evidence="2 3">
    <name type="scientific">Lachnoclostridium phytofermentans</name>
    <dbReference type="NCBI Taxonomy" id="66219"/>
    <lineage>
        <taxon>Bacteria</taxon>
        <taxon>Bacillati</taxon>
        <taxon>Bacillota</taxon>
        <taxon>Clostridia</taxon>
        <taxon>Lachnospirales</taxon>
        <taxon>Lachnospiraceae</taxon>
    </lineage>
</organism>
<dbReference type="InterPro" id="IPR001279">
    <property type="entry name" value="Metallo-B-lactamas"/>
</dbReference>
<dbReference type="SUPFAM" id="SSF56281">
    <property type="entry name" value="Metallo-hydrolase/oxidoreductase"/>
    <property type="match status" value="1"/>
</dbReference>
<dbReference type="Gene3D" id="3.60.15.10">
    <property type="entry name" value="Ribonuclease Z/Hydroxyacylglutathione hydrolase-like"/>
    <property type="match status" value="1"/>
</dbReference>
<feature type="domain" description="Metallo-beta-lactamase" evidence="1">
    <location>
        <begin position="67"/>
        <end position="229"/>
    </location>
</feature>
<dbReference type="AlphaFoldDB" id="A0A3D2XAS9"/>
<dbReference type="Pfam" id="PF12706">
    <property type="entry name" value="Lactamase_B_2"/>
    <property type="match status" value="1"/>
</dbReference>
<dbReference type="InterPro" id="IPR036866">
    <property type="entry name" value="RibonucZ/Hydroxyglut_hydro"/>
</dbReference>
<sequence>MKIQYLGTAAAEGWPAVFCKCEACKRATKLGGKDIRTRSQALIDGKLLIDFPPDAYWHAITYQFYLGDIESLLVTHSHQDHFYPLELILRGSPYAHEQNGCLTIYGNSNVKRLYEIALAEENDCPDISEAVSFQKVEPMKSFTTKEGYQVTPLPAIHKENERCLIYLIEKGGKRIFYGNDSGFYPEEVWAYLKGIHLDLISLDSTMGNFSGGTGHMGIAENIRAYERFKEIGCVDETTKVVVNHFSHNGQLSHSELEEMVKPYGFLVAYDGLVIEA</sequence>
<dbReference type="EMBL" id="DPVV01000581">
    <property type="protein sequence ID" value="HCL04250.1"/>
    <property type="molecule type" value="Genomic_DNA"/>
</dbReference>
<dbReference type="Proteomes" id="UP000262969">
    <property type="component" value="Unassembled WGS sequence"/>
</dbReference>
<evidence type="ECO:0000313" key="3">
    <source>
        <dbReference type="Proteomes" id="UP000262969"/>
    </source>
</evidence>
<accession>A0A3D2XAS9</accession>
<dbReference type="PANTHER" id="PTHR42663">
    <property type="entry name" value="HYDROLASE C777.06C-RELATED-RELATED"/>
    <property type="match status" value="1"/>
</dbReference>
<name>A0A3D2XAS9_9FIRM</name>
<proteinExistence type="predicted"/>
<evidence type="ECO:0000313" key="2">
    <source>
        <dbReference type="EMBL" id="HCL04250.1"/>
    </source>
</evidence>
<evidence type="ECO:0000259" key="1">
    <source>
        <dbReference type="Pfam" id="PF12706"/>
    </source>
</evidence>
<reference evidence="2 3" key="1">
    <citation type="journal article" date="2018" name="Nat. Biotechnol.">
        <title>A standardized bacterial taxonomy based on genome phylogeny substantially revises the tree of life.</title>
        <authorList>
            <person name="Parks D.H."/>
            <person name="Chuvochina M."/>
            <person name="Waite D.W."/>
            <person name="Rinke C."/>
            <person name="Skarshewski A."/>
            <person name="Chaumeil P.A."/>
            <person name="Hugenholtz P."/>
        </authorList>
    </citation>
    <scope>NUCLEOTIDE SEQUENCE [LARGE SCALE GENOMIC DNA]</scope>
    <source>
        <strain evidence="2">UBA11728</strain>
    </source>
</reference>